<proteinExistence type="predicted"/>
<dbReference type="AlphaFoldDB" id="A0A9P4NFH4"/>
<feature type="signal peptide" evidence="1">
    <location>
        <begin position="1"/>
        <end position="17"/>
    </location>
</feature>
<dbReference type="SMART" id="SM00554">
    <property type="entry name" value="FAS1"/>
    <property type="match status" value="2"/>
</dbReference>
<dbReference type="Proteomes" id="UP000800235">
    <property type="component" value="Unassembled WGS sequence"/>
</dbReference>
<feature type="domain" description="FAS1" evidence="2">
    <location>
        <begin position="17"/>
        <end position="169"/>
    </location>
</feature>
<keyword evidence="4" id="KW-1185">Reference proteome</keyword>
<dbReference type="Pfam" id="PF02469">
    <property type="entry name" value="Fasciclin"/>
    <property type="match status" value="2"/>
</dbReference>
<accession>A0A9P4NFH4</accession>
<gene>
    <name evidence="3" type="ORF">EJ08DRAFT_666119</name>
</gene>
<organism evidence="3 4">
    <name type="scientific">Tothia fuscella</name>
    <dbReference type="NCBI Taxonomy" id="1048955"/>
    <lineage>
        <taxon>Eukaryota</taxon>
        <taxon>Fungi</taxon>
        <taxon>Dikarya</taxon>
        <taxon>Ascomycota</taxon>
        <taxon>Pezizomycotina</taxon>
        <taxon>Dothideomycetes</taxon>
        <taxon>Pleosporomycetidae</taxon>
        <taxon>Venturiales</taxon>
        <taxon>Cylindrosympodiaceae</taxon>
        <taxon>Tothia</taxon>
    </lineage>
</organism>
<reference evidence="3" key="1">
    <citation type="journal article" date="2020" name="Stud. Mycol.">
        <title>101 Dothideomycetes genomes: a test case for predicting lifestyles and emergence of pathogens.</title>
        <authorList>
            <person name="Haridas S."/>
            <person name="Albert R."/>
            <person name="Binder M."/>
            <person name="Bloem J."/>
            <person name="Labutti K."/>
            <person name="Salamov A."/>
            <person name="Andreopoulos B."/>
            <person name="Baker S."/>
            <person name="Barry K."/>
            <person name="Bills G."/>
            <person name="Bluhm B."/>
            <person name="Cannon C."/>
            <person name="Castanera R."/>
            <person name="Culley D."/>
            <person name="Daum C."/>
            <person name="Ezra D."/>
            <person name="Gonzalez J."/>
            <person name="Henrissat B."/>
            <person name="Kuo A."/>
            <person name="Liang C."/>
            <person name="Lipzen A."/>
            <person name="Lutzoni F."/>
            <person name="Magnuson J."/>
            <person name="Mondo S."/>
            <person name="Nolan M."/>
            <person name="Ohm R."/>
            <person name="Pangilinan J."/>
            <person name="Park H.-J."/>
            <person name="Ramirez L."/>
            <person name="Alfaro M."/>
            <person name="Sun H."/>
            <person name="Tritt A."/>
            <person name="Yoshinaga Y."/>
            <person name="Zwiers L.-H."/>
            <person name="Turgeon B."/>
            <person name="Goodwin S."/>
            <person name="Spatafora J."/>
            <person name="Crous P."/>
            <person name="Grigoriev I."/>
        </authorList>
    </citation>
    <scope>NUCLEOTIDE SEQUENCE</scope>
    <source>
        <strain evidence="3">CBS 130266</strain>
    </source>
</reference>
<comment type="caution">
    <text evidence="3">The sequence shown here is derived from an EMBL/GenBank/DDBJ whole genome shotgun (WGS) entry which is preliminary data.</text>
</comment>
<keyword evidence="1" id="KW-0732">Signal</keyword>
<protein>
    <submittedName>
        <fullName evidence="3">Fasciclin-domain-containing protein</fullName>
    </submittedName>
</protein>
<dbReference type="PANTHER" id="PTHR10900">
    <property type="entry name" value="PERIOSTIN-RELATED"/>
    <property type="match status" value="1"/>
</dbReference>
<evidence type="ECO:0000259" key="2">
    <source>
        <dbReference type="PROSITE" id="PS50213"/>
    </source>
</evidence>
<evidence type="ECO:0000256" key="1">
    <source>
        <dbReference type="SAM" id="SignalP"/>
    </source>
</evidence>
<dbReference type="PROSITE" id="PS50213">
    <property type="entry name" value="FAS1"/>
    <property type="match status" value="2"/>
</dbReference>
<dbReference type="SUPFAM" id="SSF82153">
    <property type="entry name" value="FAS1 domain"/>
    <property type="match status" value="2"/>
</dbReference>
<dbReference type="FunFam" id="2.30.180.10:FF:000032">
    <property type="entry name" value="Fasciclin domain-containing protein, putative"/>
    <property type="match status" value="1"/>
</dbReference>
<feature type="chain" id="PRO_5040141476" evidence="1">
    <location>
        <begin position="18"/>
        <end position="300"/>
    </location>
</feature>
<dbReference type="OrthoDB" id="286301at2759"/>
<evidence type="ECO:0000313" key="4">
    <source>
        <dbReference type="Proteomes" id="UP000800235"/>
    </source>
</evidence>
<feature type="domain" description="FAS1" evidence="2">
    <location>
        <begin position="171"/>
        <end position="298"/>
    </location>
</feature>
<dbReference type="InterPro" id="IPR000782">
    <property type="entry name" value="FAS1_domain"/>
</dbReference>
<evidence type="ECO:0000313" key="3">
    <source>
        <dbReference type="EMBL" id="KAF2418739.1"/>
    </source>
</evidence>
<dbReference type="Gene3D" id="2.30.180.10">
    <property type="entry name" value="FAS1 domain"/>
    <property type="match status" value="2"/>
</dbReference>
<dbReference type="EMBL" id="MU007125">
    <property type="protein sequence ID" value="KAF2418739.1"/>
    <property type="molecule type" value="Genomic_DNA"/>
</dbReference>
<dbReference type="PANTHER" id="PTHR10900:SF77">
    <property type="entry name" value="FI19380P1"/>
    <property type="match status" value="1"/>
</dbReference>
<dbReference type="InterPro" id="IPR050904">
    <property type="entry name" value="Adhesion/Biosynth-related"/>
</dbReference>
<name>A0A9P4NFH4_9PEZI</name>
<dbReference type="InterPro" id="IPR036378">
    <property type="entry name" value="FAS1_dom_sf"/>
</dbReference>
<sequence length="300" mass="32053">MYLTYPALSALLTLSNAQPLLSVMSANPSLTEFTAVLKKYPIIIEQIGTAGGVTFFAPQNGARGLKELTQLVNGPDAPKQQDSIQRLLSYHTVRGMNSAASIKEGVTFAETYAEGFARNSSGDSGEMKVQLIKEGKKVFLITGLSEKSDVTETDIKFDGGIIHLIDGVLRVPQSPITTANAAGLDFFTKIIAAYNLTYTLESAKNVTLFAPTNVAFTAATTIISGSSSIELVRLLTYHVARGTGYSTDLKDRESLPTVQGGNLIVKITNGQISVNDAKVVRSDLLTNNGVIHVVDKVLVP</sequence>